<feature type="domain" description="DNA methylase N-4/N-6" evidence="5">
    <location>
        <begin position="63"/>
        <end position="285"/>
    </location>
</feature>
<dbReference type="InterPro" id="IPR001091">
    <property type="entry name" value="RM_Methyltransferase"/>
</dbReference>
<organism evidence="6 7">
    <name type="scientific">Porphyromonas canoris</name>
    <dbReference type="NCBI Taxonomy" id="36875"/>
    <lineage>
        <taxon>Bacteria</taxon>
        <taxon>Pseudomonadati</taxon>
        <taxon>Bacteroidota</taxon>
        <taxon>Bacteroidia</taxon>
        <taxon>Bacteroidales</taxon>
        <taxon>Porphyromonadaceae</taxon>
        <taxon>Porphyromonas</taxon>
    </lineage>
</organism>
<comment type="caution">
    <text evidence="6">The sequence shown here is derived from an EMBL/GenBank/DDBJ whole genome shotgun (WGS) entry which is preliminary data.</text>
</comment>
<dbReference type="EC" id="2.1.1.-" evidence="4"/>
<dbReference type="RefSeq" id="WP_036792785.1">
    <property type="nucleotide sequence ID" value="NZ_JQZV01000013.1"/>
</dbReference>
<protein>
    <recommendedName>
        <fullName evidence="4">Methyltransferase</fullName>
        <ecNumber evidence="4">2.1.1.-</ecNumber>
    </recommendedName>
</protein>
<evidence type="ECO:0000313" key="6">
    <source>
        <dbReference type="EMBL" id="KGN92001.1"/>
    </source>
</evidence>
<dbReference type="Pfam" id="PF01555">
    <property type="entry name" value="N6_N4_Mtase"/>
    <property type="match status" value="1"/>
</dbReference>
<dbReference type="Proteomes" id="UP000030101">
    <property type="component" value="Unassembled WGS sequence"/>
</dbReference>
<name>A0ABR4XKJ9_9PORP</name>
<keyword evidence="7" id="KW-1185">Reference proteome</keyword>
<keyword evidence="3" id="KW-0808">Transferase</keyword>
<dbReference type="PROSITE" id="PS00092">
    <property type="entry name" value="N6_MTASE"/>
    <property type="match status" value="1"/>
</dbReference>
<evidence type="ECO:0000256" key="3">
    <source>
        <dbReference type="ARBA" id="ARBA00022679"/>
    </source>
</evidence>
<dbReference type="SUPFAM" id="SSF53335">
    <property type="entry name" value="S-adenosyl-L-methionine-dependent methyltransferases"/>
    <property type="match status" value="1"/>
</dbReference>
<dbReference type="InterPro" id="IPR002941">
    <property type="entry name" value="DNA_methylase_N4/N6"/>
</dbReference>
<proteinExistence type="inferred from homology"/>
<comment type="similarity">
    <text evidence="1 4">Belongs to the N(4)/N(6)-methyltransferase family.</text>
</comment>
<dbReference type="GO" id="GO:0008168">
    <property type="term" value="F:methyltransferase activity"/>
    <property type="evidence" value="ECO:0007669"/>
    <property type="project" value="UniProtKB-KW"/>
</dbReference>
<keyword evidence="2 6" id="KW-0489">Methyltransferase</keyword>
<evidence type="ECO:0000259" key="5">
    <source>
        <dbReference type="Pfam" id="PF01555"/>
    </source>
</evidence>
<sequence length="338" mass="39282">MYNMEKARSKRNRTIILSETERVALRQDLSKLTSKSLVDDVLDKTFNQDLFEAIEYFPKHFADLLIIDPPYNLSKDFAGFKFKATDDNSYIEYVRSWLPKVLELLKPNGSVYVCCDWKSSSAIYQVLNEYAIVKNRITWQREKGRGAKTNWKNAMEDIWFGVLKEKDYFFDVKSVMQKRKVVAPYKIEGKPKDWEETEEGNFRLTYPSNFWDDISIPYWSMPENTDHPTQKPEKLIAKLILASCPKGGIVLDPFLGSGTTSVVAKKLDRHYCGIEINEEYALLAIKRLYMAENDKNIQGYCGGVFWERNTLNFQRKSQQGAKSPKKANITQSFKETLF</sequence>
<accession>A0ABR4XKJ9</accession>
<evidence type="ECO:0000313" key="7">
    <source>
        <dbReference type="Proteomes" id="UP000030101"/>
    </source>
</evidence>
<evidence type="ECO:0000256" key="4">
    <source>
        <dbReference type="RuleBase" id="RU362026"/>
    </source>
</evidence>
<evidence type="ECO:0000256" key="2">
    <source>
        <dbReference type="ARBA" id="ARBA00022603"/>
    </source>
</evidence>
<dbReference type="Gene3D" id="3.40.50.150">
    <property type="entry name" value="Vaccinia Virus protein VP39"/>
    <property type="match status" value="1"/>
</dbReference>
<reference evidence="6 7" key="1">
    <citation type="submission" date="2014-08" db="EMBL/GenBank/DDBJ databases">
        <title>Porphyromonas canoris strain:OH2762 Genome sequencing.</title>
        <authorList>
            <person name="Wallis C."/>
            <person name="Deusch O."/>
            <person name="O'Flynn C."/>
            <person name="Davis I."/>
            <person name="Jospin G."/>
            <person name="Darling A.E."/>
            <person name="Coil D.A."/>
            <person name="Alexiev A."/>
            <person name="Horsfall A."/>
            <person name="Kirkwood N."/>
            <person name="Harris S."/>
            <person name="Eisen J.A."/>
        </authorList>
    </citation>
    <scope>NUCLEOTIDE SEQUENCE [LARGE SCALE GENOMIC DNA]</scope>
    <source>
        <strain evidence="7">COT-108 OH2762</strain>
    </source>
</reference>
<evidence type="ECO:0000256" key="1">
    <source>
        <dbReference type="ARBA" id="ARBA00006594"/>
    </source>
</evidence>
<dbReference type="GO" id="GO:0032259">
    <property type="term" value="P:methylation"/>
    <property type="evidence" value="ECO:0007669"/>
    <property type="project" value="UniProtKB-KW"/>
</dbReference>
<dbReference type="EMBL" id="JQZV01000013">
    <property type="protein sequence ID" value="KGN92001.1"/>
    <property type="molecule type" value="Genomic_DNA"/>
</dbReference>
<dbReference type="PANTHER" id="PTHR13370">
    <property type="entry name" value="RNA METHYLASE-RELATED"/>
    <property type="match status" value="1"/>
</dbReference>
<gene>
    <name evidence="6" type="ORF">HQ43_08120</name>
</gene>
<dbReference type="PRINTS" id="PR00508">
    <property type="entry name" value="S21N4MTFRASE"/>
</dbReference>
<dbReference type="InterPro" id="IPR029063">
    <property type="entry name" value="SAM-dependent_MTases_sf"/>
</dbReference>
<dbReference type="PANTHER" id="PTHR13370:SF3">
    <property type="entry name" value="TRNA (GUANINE(10)-N2)-METHYLTRANSFERASE HOMOLOG"/>
    <property type="match status" value="1"/>
</dbReference>
<dbReference type="InterPro" id="IPR002052">
    <property type="entry name" value="DNA_methylase_N6_adenine_CS"/>
</dbReference>